<sequence>MQVFINNWQIFAASYMYYRKEIGKENDFLR</sequence>
<dbReference type="AlphaFoldDB" id="A0A2P2J4Y0"/>
<name>A0A2P2J4Y0_RHIMU</name>
<dbReference type="EMBL" id="GGEC01008053">
    <property type="protein sequence ID" value="MBW88536.1"/>
    <property type="molecule type" value="Transcribed_RNA"/>
</dbReference>
<reference evidence="1" key="1">
    <citation type="submission" date="2018-02" db="EMBL/GenBank/DDBJ databases">
        <title>Rhizophora mucronata_Transcriptome.</title>
        <authorList>
            <person name="Meera S.P."/>
            <person name="Sreeshan A."/>
            <person name="Augustine A."/>
        </authorList>
    </citation>
    <scope>NUCLEOTIDE SEQUENCE</scope>
    <source>
        <tissue evidence="1">Leaf</tissue>
    </source>
</reference>
<accession>A0A2P2J4Y0</accession>
<organism evidence="1">
    <name type="scientific">Rhizophora mucronata</name>
    <name type="common">Asiatic mangrove</name>
    <dbReference type="NCBI Taxonomy" id="61149"/>
    <lineage>
        <taxon>Eukaryota</taxon>
        <taxon>Viridiplantae</taxon>
        <taxon>Streptophyta</taxon>
        <taxon>Embryophyta</taxon>
        <taxon>Tracheophyta</taxon>
        <taxon>Spermatophyta</taxon>
        <taxon>Magnoliopsida</taxon>
        <taxon>eudicotyledons</taxon>
        <taxon>Gunneridae</taxon>
        <taxon>Pentapetalae</taxon>
        <taxon>rosids</taxon>
        <taxon>fabids</taxon>
        <taxon>Malpighiales</taxon>
        <taxon>Rhizophoraceae</taxon>
        <taxon>Rhizophora</taxon>
    </lineage>
</organism>
<proteinExistence type="predicted"/>
<evidence type="ECO:0000313" key="1">
    <source>
        <dbReference type="EMBL" id="MBW88536.1"/>
    </source>
</evidence>
<protein>
    <submittedName>
        <fullName evidence="1">Uncharacterized protein</fullName>
    </submittedName>
</protein>